<keyword evidence="5 6" id="KW-0472">Membrane</keyword>
<keyword evidence="3 6" id="KW-0812">Transmembrane</keyword>
<dbReference type="EMBL" id="WHVL01000002">
    <property type="protein sequence ID" value="MCB8888777.1"/>
    <property type="molecule type" value="Genomic_DNA"/>
</dbReference>
<evidence type="ECO:0000256" key="2">
    <source>
        <dbReference type="ARBA" id="ARBA00022475"/>
    </source>
</evidence>
<dbReference type="Proteomes" id="UP001319882">
    <property type="component" value="Unassembled WGS sequence"/>
</dbReference>
<feature type="transmembrane region" description="Helical" evidence="6">
    <location>
        <begin position="32"/>
        <end position="50"/>
    </location>
</feature>
<evidence type="ECO:0000256" key="4">
    <source>
        <dbReference type="ARBA" id="ARBA00022989"/>
    </source>
</evidence>
<evidence type="ECO:0000259" key="7">
    <source>
        <dbReference type="Pfam" id="PF13244"/>
    </source>
</evidence>
<feature type="transmembrane region" description="Helical" evidence="6">
    <location>
        <begin position="143"/>
        <end position="161"/>
    </location>
</feature>
<keyword evidence="9" id="KW-1185">Reference proteome</keyword>
<feature type="transmembrane region" description="Helical" evidence="6">
    <location>
        <begin position="113"/>
        <end position="131"/>
    </location>
</feature>
<dbReference type="RefSeq" id="WP_227389441.1">
    <property type="nucleotide sequence ID" value="NZ_JBHSCJ010000010.1"/>
</dbReference>
<evidence type="ECO:0000313" key="8">
    <source>
        <dbReference type="EMBL" id="MCB8888777.1"/>
    </source>
</evidence>
<gene>
    <name evidence="8" type="ORF">GEV37_06565</name>
</gene>
<comment type="subcellular location">
    <subcellularLocation>
        <location evidence="1">Cell membrane</location>
        <topology evidence="1">Multi-pass membrane protein</topology>
    </subcellularLocation>
</comment>
<sequence length="235" mass="25262">MLASIDLWEGALALLLGLAALVCLFDRHVLRAAWAFCVFALLMTLAWAWLGAPWLAAAELVLGVLLTGASLFHALGAFEGRFSRFSFRDLSRLERAYPIDTFRGPMSHRLTRALLTLAWCIMVGAVIRIVMPAMTYAPSEHPLMLVAVLLVGTAMGAFALHRHRLRRLLAFNVLGAGVFLLMVGLAGTIEGAQALVAVGLLIAGLGSLAGALLIRRLRAHEDDADDEHMAVGGGR</sequence>
<dbReference type="InterPro" id="IPR025383">
    <property type="entry name" value="MrpA_C/MbhD"/>
</dbReference>
<feature type="transmembrane region" description="Helical" evidence="6">
    <location>
        <begin position="195"/>
        <end position="214"/>
    </location>
</feature>
<feature type="domain" description="MrpA C-terminal/MbhD" evidence="7">
    <location>
        <begin position="14"/>
        <end position="75"/>
    </location>
</feature>
<evidence type="ECO:0000256" key="1">
    <source>
        <dbReference type="ARBA" id="ARBA00004651"/>
    </source>
</evidence>
<dbReference type="Pfam" id="PF13244">
    <property type="entry name" value="MbhD"/>
    <property type="match status" value="1"/>
</dbReference>
<reference evidence="8 9" key="1">
    <citation type="journal article" date="2021" name="Sci. Rep.">
        <title>Genome analysis of a halophilic bacterium Halomonas malpeensis YU-PRIM-29(T) reveals its exopolysaccharide and pigment producing capabilities.</title>
        <authorList>
            <person name="Athmika"/>
            <person name="Ghate S.D."/>
            <person name="Arun A.B."/>
            <person name="Rao S.S."/>
            <person name="Kumar S.T.A."/>
            <person name="Kandiyil M.K."/>
            <person name="Saptami K."/>
            <person name="Rekha P.D."/>
        </authorList>
    </citation>
    <scope>NUCLEOTIDE SEQUENCE [LARGE SCALE GENOMIC DNA]</scope>
    <source>
        <strain evidence="9">prim 29</strain>
    </source>
</reference>
<keyword evidence="2" id="KW-1003">Cell membrane</keyword>
<accession>A0ABS8DR45</accession>
<name>A0ABS8DR45_9GAMM</name>
<evidence type="ECO:0000313" key="9">
    <source>
        <dbReference type="Proteomes" id="UP001319882"/>
    </source>
</evidence>
<evidence type="ECO:0000256" key="5">
    <source>
        <dbReference type="ARBA" id="ARBA00023136"/>
    </source>
</evidence>
<proteinExistence type="predicted"/>
<organism evidence="8 9">
    <name type="scientific">Vreelandella malpeensis</name>
    <dbReference type="NCBI Taxonomy" id="1172368"/>
    <lineage>
        <taxon>Bacteria</taxon>
        <taxon>Pseudomonadati</taxon>
        <taxon>Pseudomonadota</taxon>
        <taxon>Gammaproteobacteria</taxon>
        <taxon>Oceanospirillales</taxon>
        <taxon>Halomonadaceae</taxon>
        <taxon>Vreelandella</taxon>
    </lineage>
</organism>
<feature type="transmembrane region" description="Helical" evidence="6">
    <location>
        <begin position="56"/>
        <end position="78"/>
    </location>
</feature>
<evidence type="ECO:0000256" key="6">
    <source>
        <dbReference type="SAM" id="Phobius"/>
    </source>
</evidence>
<feature type="transmembrane region" description="Helical" evidence="6">
    <location>
        <begin position="168"/>
        <end position="189"/>
    </location>
</feature>
<evidence type="ECO:0000256" key="3">
    <source>
        <dbReference type="ARBA" id="ARBA00022692"/>
    </source>
</evidence>
<keyword evidence="4 6" id="KW-1133">Transmembrane helix</keyword>
<protein>
    <recommendedName>
        <fullName evidence="7">MrpA C-terminal/MbhD domain-containing protein</fullName>
    </recommendedName>
</protein>
<feature type="transmembrane region" description="Helical" evidence="6">
    <location>
        <begin position="6"/>
        <end position="25"/>
    </location>
</feature>
<comment type="caution">
    <text evidence="8">The sequence shown here is derived from an EMBL/GenBank/DDBJ whole genome shotgun (WGS) entry which is preliminary data.</text>
</comment>